<evidence type="ECO:0000313" key="3">
    <source>
        <dbReference type="Proteomes" id="UP000603234"/>
    </source>
</evidence>
<feature type="transmembrane region" description="Helical" evidence="1">
    <location>
        <begin position="12"/>
        <end position="35"/>
    </location>
</feature>
<name>A0ABR6WYF3_9FIRM</name>
<proteinExistence type="predicted"/>
<dbReference type="Proteomes" id="UP000603234">
    <property type="component" value="Unassembled WGS sequence"/>
</dbReference>
<organism evidence="2 3">
    <name type="scientific">Acetobacterium fimetarium</name>
    <dbReference type="NCBI Taxonomy" id="52691"/>
    <lineage>
        <taxon>Bacteria</taxon>
        <taxon>Bacillati</taxon>
        <taxon>Bacillota</taxon>
        <taxon>Clostridia</taxon>
        <taxon>Eubacteriales</taxon>
        <taxon>Eubacteriaceae</taxon>
        <taxon>Acetobacterium</taxon>
    </lineage>
</organism>
<keyword evidence="1" id="KW-0812">Transmembrane</keyword>
<evidence type="ECO:0000313" key="2">
    <source>
        <dbReference type="EMBL" id="MBC3805259.1"/>
    </source>
</evidence>
<dbReference type="RefSeq" id="WP_186843146.1">
    <property type="nucleotide sequence ID" value="NZ_WJBC01000023.1"/>
</dbReference>
<protein>
    <submittedName>
        <fullName evidence="2">Uncharacterized protein</fullName>
    </submittedName>
</protein>
<evidence type="ECO:0000256" key="1">
    <source>
        <dbReference type="SAM" id="Phobius"/>
    </source>
</evidence>
<keyword evidence="1" id="KW-1133">Transmembrane helix</keyword>
<comment type="caution">
    <text evidence="2">The sequence shown here is derived from an EMBL/GenBank/DDBJ whole genome shotgun (WGS) entry which is preliminary data.</text>
</comment>
<gene>
    <name evidence="2" type="ORF">GH808_12605</name>
</gene>
<reference evidence="2 3" key="1">
    <citation type="journal article" date="2020" name="mSystems">
        <title>Defining Genomic and Predicted Metabolic Features of the Acetobacterium Genus.</title>
        <authorList>
            <person name="Ross D.E."/>
            <person name="Marshall C.W."/>
            <person name="Gulliver D."/>
            <person name="May H.D."/>
            <person name="Norman R.S."/>
        </authorList>
    </citation>
    <scope>NUCLEOTIDE SEQUENCE [LARGE SCALE GENOMIC DNA]</scope>
    <source>
        <strain evidence="2 3">DSM 8238</strain>
    </source>
</reference>
<keyword evidence="1" id="KW-0472">Membrane</keyword>
<dbReference type="EMBL" id="WJBC01000023">
    <property type="protein sequence ID" value="MBC3805259.1"/>
    <property type="molecule type" value="Genomic_DNA"/>
</dbReference>
<keyword evidence="3" id="KW-1185">Reference proteome</keyword>
<sequence length="118" mass="13731">MIKKQDKQMHQVLKNFVIIFIPILIIVMILTSLYVRMNIENEKSIIKIKQMNTAEIVNANVKMIFEGINSDGSIILNSNELNLFIKENSVTENRNEVIRMFSNIGSNKKIQFNPDYQQ</sequence>
<accession>A0ABR6WYF3</accession>